<dbReference type="GO" id="GO:0016567">
    <property type="term" value="P:protein ubiquitination"/>
    <property type="evidence" value="ECO:0007669"/>
    <property type="project" value="UniProtKB-UniPathway"/>
</dbReference>
<dbReference type="EMBL" id="UYRT01006806">
    <property type="protein sequence ID" value="VDK41156.1"/>
    <property type="molecule type" value="Genomic_DNA"/>
</dbReference>
<name>A0A3P6PMM8_9BILA</name>
<accession>A0A3P6PMM8</accession>
<dbReference type="InterPro" id="IPR036770">
    <property type="entry name" value="Ankyrin_rpt-contain_sf"/>
</dbReference>
<proteinExistence type="predicted"/>
<dbReference type="AlphaFoldDB" id="A0A3P6PMM8"/>
<dbReference type="UniPathway" id="UPA00143"/>
<dbReference type="Proteomes" id="UP000271098">
    <property type="component" value="Unassembled WGS sequence"/>
</dbReference>
<organism evidence="2 3">
    <name type="scientific">Gongylonema pulchrum</name>
    <dbReference type="NCBI Taxonomy" id="637853"/>
    <lineage>
        <taxon>Eukaryota</taxon>
        <taxon>Metazoa</taxon>
        <taxon>Ecdysozoa</taxon>
        <taxon>Nematoda</taxon>
        <taxon>Chromadorea</taxon>
        <taxon>Rhabditida</taxon>
        <taxon>Spirurina</taxon>
        <taxon>Spiruromorpha</taxon>
        <taxon>Spiruroidea</taxon>
        <taxon>Gongylonematidae</taxon>
        <taxon>Gongylonema</taxon>
    </lineage>
</organism>
<feature type="region of interest" description="Disordered" evidence="1">
    <location>
        <begin position="1"/>
        <end position="36"/>
    </location>
</feature>
<keyword evidence="3" id="KW-1185">Reference proteome</keyword>
<evidence type="ECO:0000256" key="1">
    <source>
        <dbReference type="SAM" id="MobiDB-lite"/>
    </source>
</evidence>
<dbReference type="Gene3D" id="1.25.40.20">
    <property type="entry name" value="Ankyrin repeat-containing domain"/>
    <property type="match status" value="1"/>
</dbReference>
<sequence>MLKYGANPDLRDEEGKTALDKANEKSEEGHQEVARILESPSVYMQKSVEGGTENDGVKDSTSAERVGEAVIRQLLEQLLPVLCDVYQRSLCASVQKSSLSLLRKTIRHISSEALEILVSNDDEEDIMTDSSSCCGQRLAENLVGVLMAGFEHENDIDIQDNVLQVTVLIREASIY</sequence>
<reference evidence="2 3" key="1">
    <citation type="submission" date="2018-11" db="EMBL/GenBank/DDBJ databases">
        <authorList>
            <consortium name="Pathogen Informatics"/>
        </authorList>
    </citation>
    <scope>NUCLEOTIDE SEQUENCE [LARGE SCALE GENOMIC DNA]</scope>
</reference>
<evidence type="ECO:0000313" key="2">
    <source>
        <dbReference type="EMBL" id="VDK41156.1"/>
    </source>
</evidence>
<evidence type="ECO:0000313" key="3">
    <source>
        <dbReference type="Proteomes" id="UP000271098"/>
    </source>
</evidence>
<gene>
    <name evidence="2" type="ORF">GPUH_LOCUS3829</name>
</gene>
<protein>
    <submittedName>
        <fullName evidence="2">Uncharacterized protein</fullName>
    </submittedName>
</protein>
<dbReference type="OrthoDB" id="412600at2759"/>
<feature type="compositionally biased region" description="Basic and acidic residues" evidence="1">
    <location>
        <begin position="9"/>
        <end position="35"/>
    </location>
</feature>